<dbReference type="InterPro" id="IPR001261">
    <property type="entry name" value="ArgE/DapE_CS"/>
</dbReference>
<reference evidence="7" key="1">
    <citation type="journal article" date="2021" name="Nat. Commun.">
        <title>Genetic determinants of endophytism in the Arabidopsis root mycobiome.</title>
        <authorList>
            <person name="Mesny F."/>
            <person name="Miyauchi S."/>
            <person name="Thiergart T."/>
            <person name="Pickel B."/>
            <person name="Atanasova L."/>
            <person name="Karlsson M."/>
            <person name="Huettel B."/>
            <person name="Barry K.W."/>
            <person name="Haridas S."/>
            <person name="Chen C."/>
            <person name="Bauer D."/>
            <person name="Andreopoulos W."/>
            <person name="Pangilinan J."/>
            <person name="LaButti K."/>
            <person name="Riley R."/>
            <person name="Lipzen A."/>
            <person name="Clum A."/>
            <person name="Drula E."/>
            <person name="Henrissat B."/>
            <person name="Kohler A."/>
            <person name="Grigoriev I.V."/>
            <person name="Martin F.M."/>
            <person name="Hacquard S."/>
        </authorList>
    </citation>
    <scope>NUCLEOTIDE SEQUENCE</scope>
    <source>
        <strain evidence="7">MPI-SDFR-AT-0068</strain>
    </source>
</reference>
<dbReference type="GO" id="GO:0016787">
    <property type="term" value="F:hydrolase activity"/>
    <property type="evidence" value="ECO:0007669"/>
    <property type="project" value="UniProtKB-KW"/>
</dbReference>
<organism evidence="7 8">
    <name type="scientific">Fusarium tricinctum</name>
    <dbReference type="NCBI Taxonomy" id="61284"/>
    <lineage>
        <taxon>Eukaryota</taxon>
        <taxon>Fungi</taxon>
        <taxon>Dikarya</taxon>
        <taxon>Ascomycota</taxon>
        <taxon>Pezizomycotina</taxon>
        <taxon>Sordariomycetes</taxon>
        <taxon>Hypocreomycetidae</taxon>
        <taxon>Hypocreales</taxon>
        <taxon>Nectriaceae</taxon>
        <taxon>Fusarium</taxon>
        <taxon>Fusarium tricinctum species complex</taxon>
    </lineage>
</organism>
<dbReference type="Pfam" id="PF01546">
    <property type="entry name" value="Peptidase_M20"/>
    <property type="match status" value="1"/>
</dbReference>
<dbReference type="Proteomes" id="UP000813427">
    <property type="component" value="Unassembled WGS sequence"/>
</dbReference>
<dbReference type="PANTHER" id="PTHR43808:SF32">
    <property type="entry name" value="ARGE_DAPE-RELATED DEACYLASE"/>
    <property type="match status" value="1"/>
</dbReference>
<keyword evidence="5" id="KW-0862">Zinc</keyword>
<dbReference type="AlphaFoldDB" id="A0A8K0RUM9"/>
<feature type="domain" description="Peptidase M20 dimerisation" evidence="6">
    <location>
        <begin position="194"/>
        <end position="310"/>
    </location>
</feature>
<dbReference type="OrthoDB" id="10059875at2759"/>
<comment type="similarity">
    <text evidence="2">Belongs to the peptidase M20A family.</text>
</comment>
<sequence length="418" mass="45944">MTKMDAIAQQVDQWINDDKKEITKFLSALVQYQTPSPSGDTRKAMTLVEGFLSSRSLPFEKVTADETMPNLISTMTMPIEGRHLMLSGHLDVLPAGSEPGWLHDPWSGLVFDGCVWGRGTADMKAGVTVMLFAYLYLSRLRHNLSGRLSIVLASDEETSMGRGTGYMFSQIPDQMEADCVLSPEPSGTEAITFSSKGYLHFVVTVETRGSIAGYPNYSTNAIRIATDIIRDLDELEKITADIPSVISSRLNDGDYRAWYDGMYGEGSAEVIPAISTNIGTITGGDSPAVIASNCEFEVTVVMPTGLDPHVIFGKASGSVSRYQEARIELMGADLGDMSNPDNEMVTILQDTITDLGWPKPQLVPDVAISDLRYWRYRGIPGFWYGPNGENVSAANEFVDIEEMLHLVRTYVLTSARYL</sequence>
<dbReference type="SUPFAM" id="SSF55031">
    <property type="entry name" value="Bacterial exopeptidase dimerisation domain"/>
    <property type="match status" value="1"/>
</dbReference>
<comment type="caution">
    <text evidence="7">The sequence shown here is derived from an EMBL/GenBank/DDBJ whole genome shotgun (WGS) entry which is preliminary data.</text>
</comment>
<protein>
    <recommendedName>
        <fullName evidence="6">Peptidase M20 dimerisation domain-containing protein</fullName>
    </recommendedName>
</protein>
<evidence type="ECO:0000256" key="3">
    <source>
        <dbReference type="ARBA" id="ARBA00022723"/>
    </source>
</evidence>
<name>A0A8K0RUM9_9HYPO</name>
<evidence type="ECO:0000313" key="8">
    <source>
        <dbReference type="Proteomes" id="UP000813427"/>
    </source>
</evidence>
<evidence type="ECO:0000313" key="7">
    <source>
        <dbReference type="EMBL" id="KAH7245051.1"/>
    </source>
</evidence>
<dbReference type="InterPro" id="IPR050072">
    <property type="entry name" value="Peptidase_M20A"/>
</dbReference>
<comment type="cofactor">
    <cofactor evidence="1">
        <name>Zn(2+)</name>
        <dbReference type="ChEBI" id="CHEBI:29105"/>
    </cofactor>
</comment>
<evidence type="ECO:0000256" key="4">
    <source>
        <dbReference type="ARBA" id="ARBA00022801"/>
    </source>
</evidence>
<dbReference type="SUPFAM" id="SSF53187">
    <property type="entry name" value="Zn-dependent exopeptidases"/>
    <property type="match status" value="1"/>
</dbReference>
<dbReference type="PANTHER" id="PTHR43808">
    <property type="entry name" value="ACETYLORNITHINE DEACETYLASE"/>
    <property type="match status" value="1"/>
</dbReference>
<keyword evidence="8" id="KW-1185">Reference proteome</keyword>
<dbReference type="EMBL" id="JAGPXF010000004">
    <property type="protein sequence ID" value="KAH7245051.1"/>
    <property type="molecule type" value="Genomic_DNA"/>
</dbReference>
<dbReference type="Gene3D" id="3.30.70.360">
    <property type="match status" value="1"/>
</dbReference>
<proteinExistence type="inferred from homology"/>
<dbReference type="InterPro" id="IPR036264">
    <property type="entry name" value="Bact_exopeptidase_dim_dom"/>
</dbReference>
<dbReference type="InterPro" id="IPR002933">
    <property type="entry name" value="Peptidase_M20"/>
</dbReference>
<dbReference type="Pfam" id="PF07687">
    <property type="entry name" value="M20_dimer"/>
    <property type="match status" value="1"/>
</dbReference>
<dbReference type="Gene3D" id="3.40.630.10">
    <property type="entry name" value="Zn peptidases"/>
    <property type="match status" value="2"/>
</dbReference>
<keyword evidence="4" id="KW-0378">Hydrolase</keyword>
<dbReference type="PROSITE" id="PS00759">
    <property type="entry name" value="ARGE_DAPE_CPG2_2"/>
    <property type="match status" value="1"/>
</dbReference>
<gene>
    <name evidence="7" type="ORF">BKA59DRAFT_511002</name>
</gene>
<dbReference type="GO" id="GO:0046872">
    <property type="term" value="F:metal ion binding"/>
    <property type="evidence" value="ECO:0007669"/>
    <property type="project" value="UniProtKB-KW"/>
</dbReference>
<dbReference type="InterPro" id="IPR011650">
    <property type="entry name" value="Peptidase_M20_dimer"/>
</dbReference>
<keyword evidence="3" id="KW-0479">Metal-binding</keyword>
<evidence type="ECO:0000256" key="5">
    <source>
        <dbReference type="ARBA" id="ARBA00022833"/>
    </source>
</evidence>
<accession>A0A8K0RUM9</accession>
<evidence type="ECO:0000256" key="1">
    <source>
        <dbReference type="ARBA" id="ARBA00001947"/>
    </source>
</evidence>
<evidence type="ECO:0000256" key="2">
    <source>
        <dbReference type="ARBA" id="ARBA00006247"/>
    </source>
</evidence>
<evidence type="ECO:0000259" key="6">
    <source>
        <dbReference type="Pfam" id="PF07687"/>
    </source>
</evidence>